<keyword evidence="4" id="KW-0479">Metal-binding</keyword>
<dbReference type="Gene3D" id="2.60.40.420">
    <property type="entry name" value="Cupredoxins - blue copper proteins"/>
    <property type="match status" value="3"/>
</dbReference>
<evidence type="ECO:0000256" key="9">
    <source>
        <dbReference type="ARBA" id="ARBA00023136"/>
    </source>
</evidence>
<comment type="subcellular location">
    <subcellularLocation>
        <location evidence="2">Endoplasmic reticulum membrane</location>
        <topology evidence="2">Peripheral membrane protein</topology>
    </subcellularLocation>
</comment>
<dbReference type="GO" id="GO:0016036">
    <property type="term" value="P:cellular response to phosphate starvation"/>
    <property type="evidence" value="ECO:0007669"/>
    <property type="project" value="InterPro"/>
</dbReference>
<evidence type="ECO:0000256" key="11">
    <source>
        <dbReference type="ARBA" id="ARBA00037077"/>
    </source>
</evidence>
<evidence type="ECO:0000256" key="4">
    <source>
        <dbReference type="ARBA" id="ARBA00022723"/>
    </source>
</evidence>
<dbReference type="InterPro" id="IPR001117">
    <property type="entry name" value="Cu-oxidase_2nd"/>
</dbReference>
<evidence type="ECO:0000256" key="3">
    <source>
        <dbReference type="ARBA" id="ARBA00010609"/>
    </source>
</evidence>
<dbReference type="InterPro" id="IPR052152">
    <property type="entry name" value="LPR1/LPR2"/>
</dbReference>
<dbReference type="InterPro" id="IPR011706">
    <property type="entry name" value="Cu-oxidase_C"/>
</dbReference>
<dbReference type="AlphaFoldDB" id="A0A0K9NK23"/>
<sequence length="585" mass="66336">METKPSAWAFMFLTMTTVLLLLLHADVISSQDAGATLSMYVDELPKIPILPGYHKLLWGIVLLPKHIRMGMYEKKWKFHRDLPETTVFVYGTTKTTASFPGPLIEAIQGVSTYVTWNNYLPDTHILPWDPTLTIAEPKMGGIPTVVHLHGGVHEACFDGNPYAWFTRNFREKGPKWSRLTYRYSNIQHPGNLWYHDHALGLTRQNILSGLLGPYVIRNHIIEDPFMLPSGPEFDRHLIIADRSFYSDGSIYMNAIGNNPDVHPQWRPEYFGDTITVNGKAWPFLSVYRRKYRFRILNASNARYFRLQFSNGMTFTVIGSDTSYLTKPIITGAIILSPSEIFDVVVDFSTVSSTEIELTNDAPYPYPEGTPTSLPISKVMKFLILPSPASDVQLDYSGIPPSLVSYQPARADYYGMMRRYISLYEYLHPVTGTPVQILINGKRLEDPVTETPKTGSTEIWHIINLTEDNHPFHSHLAMFQAVKVQQLQQKQTLLTCLQQSNDVGACNMVAHAVGSSTVDVPEHEKTWKNVVKIDPGTQTTIIIKFNLIVNDAPYPFDATAQPGFLYHCHILDHEDNEMIRPLHLVN</sequence>
<feature type="domain" description="Plastocyanin-like" evidence="15">
    <location>
        <begin position="143"/>
        <end position="218"/>
    </location>
</feature>
<evidence type="ECO:0000313" key="16">
    <source>
        <dbReference type="EMBL" id="KMZ56442.1"/>
    </source>
</evidence>
<proteinExistence type="inferred from homology"/>
<feature type="chain" id="PRO_5005526879" evidence="12">
    <location>
        <begin position="31"/>
        <end position="585"/>
    </location>
</feature>
<dbReference type="Proteomes" id="UP000036987">
    <property type="component" value="Unassembled WGS sequence"/>
</dbReference>
<name>A0A0K9NK23_ZOSMR</name>
<keyword evidence="10" id="KW-0325">Glycoprotein</keyword>
<dbReference type="PANTHER" id="PTHR48461">
    <property type="entry name" value="MULTICOPPER OXIDASE LPR1-LIKE"/>
    <property type="match status" value="1"/>
</dbReference>
<dbReference type="Pfam" id="PF07732">
    <property type="entry name" value="Cu-oxidase_3"/>
    <property type="match status" value="1"/>
</dbReference>
<dbReference type="CDD" id="cd13844">
    <property type="entry name" value="CuRO_1_BOD_CotA_like"/>
    <property type="match status" value="1"/>
</dbReference>
<evidence type="ECO:0000259" key="15">
    <source>
        <dbReference type="Pfam" id="PF07732"/>
    </source>
</evidence>
<evidence type="ECO:0000259" key="13">
    <source>
        <dbReference type="Pfam" id="PF00394"/>
    </source>
</evidence>
<comment type="similarity">
    <text evidence="3">Belongs to the multicopper oxidase family.</text>
</comment>
<keyword evidence="17" id="KW-1185">Reference proteome</keyword>
<feature type="domain" description="Plastocyanin-like" evidence="13">
    <location>
        <begin position="272"/>
        <end position="348"/>
    </location>
</feature>
<comment type="caution">
    <text evidence="16">The sequence shown here is derived from an EMBL/GenBank/DDBJ whole genome shotgun (WGS) entry which is preliminary data.</text>
</comment>
<feature type="domain" description="Plastocyanin-like" evidence="14">
    <location>
        <begin position="439"/>
        <end position="580"/>
    </location>
</feature>
<dbReference type="OMA" id="VANHATX"/>
<keyword evidence="5 12" id="KW-0732">Signal</keyword>
<evidence type="ECO:0000256" key="5">
    <source>
        <dbReference type="ARBA" id="ARBA00022729"/>
    </source>
</evidence>
<reference evidence="17" key="1">
    <citation type="journal article" date="2016" name="Nature">
        <title>The genome of the seagrass Zostera marina reveals angiosperm adaptation to the sea.</title>
        <authorList>
            <person name="Olsen J.L."/>
            <person name="Rouze P."/>
            <person name="Verhelst B."/>
            <person name="Lin Y.-C."/>
            <person name="Bayer T."/>
            <person name="Collen J."/>
            <person name="Dattolo E."/>
            <person name="De Paoli E."/>
            <person name="Dittami S."/>
            <person name="Maumus F."/>
            <person name="Michel G."/>
            <person name="Kersting A."/>
            <person name="Lauritano C."/>
            <person name="Lohaus R."/>
            <person name="Toepel M."/>
            <person name="Tonon T."/>
            <person name="Vanneste K."/>
            <person name="Amirebrahimi M."/>
            <person name="Brakel J."/>
            <person name="Bostroem C."/>
            <person name="Chovatia M."/>
            <person name="Grimwood J."/>
            <person name="Jenkins J.W."/>
            <person name="Jueterbock A."/>
            <person name="Mraz A."/>
            <person name="Stam W.T."/>
            <person name="Tice H."/>
            <person name="Bornberg-Bauer E."/>
            <person name="Green P.J."/>
            <person name="Pearson G.A."/>
            <person name="Procaccini G."/>
            <person name="Duarte C.M."/>
            <person name="Schmutz J."/>
            <person name="Reusch T.B.H."/>
            <person name="Van de Peer Y."/>
        </authorList>
    </citation>
    <scope>NUCLEOTIDE SEQUENCE [LARGE SCALE GENOMIC DNA]</scope>
    <source>
        <strain evidence="17">cv. Finnish</strain>
    </source>
</reference>
<evidence type="ECO:0000259" key="14">
    <source>
        <dbReference type="Pfam" id="PF07731"/>
    </source>
</evidence>
<dbReference type="OrthoDB" id="262547at2759"/>
<organism evidence="16 17">
    <name type="scientific">Zostera marina</name>
    <name type="common">Eelgrass</name>
    <dbReference type="NCBI Taxonomy" id="29655"/>
    <lineage>
        <taxon>Eukaryota</taxon>
        <taxon>Viridiplantae</taxon>
        <taxon>Streptophyta</taxon>
        <taxon>Embryophyta</taxon>
        <taxon>Tracheophyta</taxon>
        <taxon>Spermatophyta</taxon>
        <taxon>Magnoliopsida</taxon>
        <taxon>Liliopsida</taxon>
        <taxon>Zosteraceae</taxon>
        <taxon>Zostera</taxon>
    </lineage>
</organism>
<dbReference type="PANTHER" id="PTHR48461:SF1">
    <property type="entry name" value="MULTICOPPER OXIDASE LPR1-LIKE"/>
    <property type="match status" value="1"/>
</dbReference>
<dbReference type="GO" id="GO:0005507">
    <property type="term" value="F:copper ion binding"/>
    <property type="evidence" value="ECO:0007669"/>
    <property type="project" value="InterPro"/>
</dbReference>
<gene>
    <name evidence="16" type="ORF">ZOSMA_95G00370</name>
</gene>
<keyword evidence="7" id="KW-0560">Oxidoreductase</keyword>
<dbReference type="InterPro" id="IPR011707">
    <property type="entry name" value="Cu-oxidase-like_N"/>
</dbReference>
<dbReference type="InterPro" id="IPR008972">
    <property type="entry name" value="Cupredoxin"/>
</dbReference>
<keyword evidence="9" id="KW-0472">Membrane</keyword>
<evidence type="ECO:0000256" key="10">
    <source>
        <dbReference type="ARBA" id="ARBA00023180"/>
    </source>
</evidence>
<dbReference type="SUPFAM" id="SSF49503">
    <property type="entry name" value="Cupredoxins"/>
    <property type="match status" value="3"/>
</dbReference>
<dbReference type="STRING" id="29655.A0A0K9NK23"/>
<feature type="signal peptide" evidence="12">
    <location>
        <begin position="1"/>
        <end position="30"/>
    </location>
</feature>
<evidence type="ECO:0000256" key="7">
    <source>
        <dbReference type="ARBA" id="ARBA00023002"/>
    </source>
</evidence>
<evidence type="ECO:0000313" key="17">
    <source>
        <dbReference type="Proteomes" id="UP000036987"/>
    </source>
</evidence>
<protein>
    <submittedName>
        <fullName evidence="16">Bilirubin oxidase</fullName>
    </submittedName>
</protein>
<dbReference type="EMBL" id="LFYR01002184">
    <property type="protein sequence ID" value="KMZ56442.1"/>
    <property type="molecule type" value="Genomic_DNA"/>
</dbReference>
<dbReference type="Pfam" id="PF07731">
    <property type="entry name" value="Cu-oxidase_2"/>
    <property type="match status" value="1"/>
</dbReference>
<dbReference type="GO" id="GO:0005789">
    <property type="term" value="C:endoplasmic reticulum membrane"/>
    <property type="evidence" value="ECO:0007669"/>
    <property type="project" value="UniProtKB-SubCell"/>
</dbReference>
<keyword evidence="6" id="KW-0256">Endoplasmic reticulum</keyword>
<evidence type="ECO:0000256" key="8">
    <source>
        <dbReference type="ARBA" id="ARBA00023008"/>
    </source>
</evidence>
<dbReference type="GO" id="GO:0016491">
    <property type="term" value="F:oxidoreductase activity"/>
    <property type="evidence" value="ECO:0000318"/>
    <property type="project" value="GO_Central"/>
</dbReference>
<keyword evidence="8" id="KW-0186">Copper</keyword>
<dbReference type="CDD" id="cd13868">
    <property type="entry name" value="CuRO_2_CotA_like"/>
    <property type="match status" value="1"/>
</dbReference>
<evidence type="ECO:0000256" key="12">
    <source>
        <dbReference type="SAM" id="SignalP"/>
    </source>
</evidence>
<comment type="cofactor">
    <cofactor evidence="1">
        <name>Cu cation</name>
        <dbReference type="ChEBI" id="CHEBI:23378"/>
    </cofactor>
</comment>
<accession>A0A0K9NK23</accession>
<evidence type="ECO:0000256" key="2">
    <source>
        <dbReference type="ARBA" id="ARBA00004406"/>
    </source>
</evidence>
<comment type="function">
    <text evidence="11">Multicopper oxidase that may play a role in the maintenance of inorganic phosphate homeostasis.</text>
</comment>
<evidence type="ECO:0000256" key="6">
    <source>
        <dbReference type="ARBA" id="ARBA00022824"/>
    </source>
</evidence>
<evidence type="ECO:0000256" key="1">
    <source>
        <dbReference type="ARBA" id="ARBA00001935"/>
    </source>
</evidence>
<dbReference type="Pfam" id="PF00394">
    <property type="entry name" value="Cu-oxidase"/>
    <property type="match status" value="1"/>
</dbReference>